<evidence type="ECO:0000256" key="5">
    <source>
        <dbReference type="ARBA" id="ARBA00022989"/>
    </source>
</evidence>
<sequence>MSAPALNLRKARRRHSGGVFSGPLARICLGWLAFVLLLAVLGPLISPFDATEGNIVDRYLSPGAEHWLGTDQAGRDLFTRLAVGARSTILAALAVAALTVLIGGTLALVAVWFGGRVDGAITRFLDFLFAFPNLLLAVLAVAVFGAGVETAVVALAIGFSPYTARVIRSVALRERNLPYVKSAELQGISGLVITFRHLLPNVKQQILTGASINFGYAMIDLAALSYLGFGVQPPDADWGLMISSGQASLLAGYPQESIYAGACIVLTVAALGYLGEQLGGRRAAGRA</sequence>
<dbReference type="Proteomes" id="UP001063368">
    <property type="component" value="Chromosome"/>
</dbReference>
<evidence type="ECO:0000256" key="1">
    <source>
        <dbReference type="ARBA" id="ARBA00004651"/>
    </source>
</evidence>
<evidence type="ECO:0000256" key="7">
    <source>
        <dbReference type="RuleBase" id="RU363032"/>
    </source>
</evidence>
<feature type="transmembrane region" description="Helical" evidence="7">
    <location>
        <begin position="206"/>
        <end position="229"/>
    </location>
</feature>
<dbReference type="Gene3D" id="1.10.3720.10">
    <property type="entry name" value="MetI-like"/>
    <property type="match status" value="1"/>
</dbReference>
<organism evidence="9 10">
    <name type="scientific">Arthrobacter koreensis</name>
    <dbReference type="NCBI Taxonomy" id="199136"/>
    <lineage>
        <taxon>Bacteria</taxon>
        <taxon>Bacillati</taxon>
        <taxon>Actinomycetota</taxon>
        <taxon>Actinomycetes</taxon>
        <taxon>Micrococcales</taxon>
        <taxon>Micrococcaceae</taxon>
        <taxon>Arthrobacter</taxon>
    </lineage>
</organism>
<comment type="subcellular location">
    <subcellularLocation>
        <location evidence="1 7">Cell membrane</location>
        <topology evidence="1 7">Multi-pass membrane protein</topology>
    </subcellularLocation>
</comment>
<gene>
    <name evidence="9" type="ORF">N9A08_01985</name>
</gene>
<keyword evidence="3" id="KW-1003">Cell membrane</keyword>
<dbReference type="PROSITE" id="PS50928">
    <property type="entry name" value="ABC_TM1"/>
    <property type="match status" value="1"/>
</dbReference>
<evidence type="ECO:0000256" key="2">
    <source>
        <dbReference type="ARBA" id="ARBA00022448"/>
    </source>
</evidence>
<evidence type="ECO:0000313" key="10">
    <source>
        <dbReference type="Proteomes" id="UP001063368"/>
    </source>
</evidence>
<dbReference type="RefSeq" id="WP_263128169.1">
    <property type="nucleotide sequence ID" value="NZ_CP106856.1"/>
</dbReference>
<dbReference type="EMBL" id="CP106856">
    <property type="protein sequence ID" value="UYB36480.1"/>
    <property type="molecule type" value="Genomic_DNA"/>
</dbReference>
<comment type="similarity">
    <text evidence="7">Belongs to the binding-protein-dependent transport system permease family.</text>
</comment>
<dbReference type="InterPro" id="IPR035906">
    <property type="entry name" value="MetI-like_sf"/>
</dbReference>
<dbReference type="PANTHER" id="PTHR43386">
    <property type="entry name" value="OLIGOPEPTIDE TRANSPORT SYSTEM PERMEASE PROTEIN APPC"/>
    <property type="match status" value="1"/>
</dbReference>
<evidence type="ECO:0000256" key="3">
    <source>
        <dbReference type="ARBA" id="ARBA00022475"/>
    </source>
</evidence>
<protein>
    <submittedName>
        <fullName evidence="9">ABC transporter permease</fullName>
    </submittedName>
</protein>
<dbReference type="SUPFAM" id="SSF161098">
    <property type="entry name" value="MetI-like"/>
    <property type="match status" value="1"/>
</dbReference>
<dbReference type="Pfam" id="PF00528">
    <property type="entry name" value="BPD_transp_1"/>
    <property type="match status" value="1"/>
</dbReference>
<evidence type="ECO:0000259" key="8">
    <source>
        <dbReference type="PROSITE" id="PS50928"/>
    </source>
</evidence>
<dbReference type="CDD" id="cd06261">
    <property type="entry name" value="TM_PBP2"/>
    <property type="match status" value="1"/>
</dbReference>
<dbReference type="InterPro" id="IPR025966">
    <property type="entry name" value="OppC_N"/>
</dbReference>
<accession>A0ABY6FTP4</accession>
<keyword evidence="5 7" id="KW-1133">Transmembrane helix</keyword>
<feature type="transmembrane region" description="Helical" evidence="7">
    <location>
        <begin position="24"/>
        <end position="45"/>
    </location>
</feature>
<evidence type="ECO:0000256" key="4">
    <source>
        <dbReference type="ARBA" id="ARBA00022692"/>
    </source>
</evidence>
<feature type="transmembrane region" description="Helical" evidence="7">
    <location>
        <begin position="89"/>
        <end position="114"/>
    </location>
</feature>
<proteinExistence type="inferred from homology"/>
<evidence type="ECO:0000256" key="6">
    <source>
        <dbReference type="ARBA" id="ARBA00023136"/>
    </source>
</evidence>
<keyword evidence="4 7" id="KW-0812">Transmembrane</keyword>
<dbReference type="PANTHER" id="PTHR43386:SF1">
    <property type="entry name" value="D,D-DIPEPTIDE TRANSPORT SYSTEM PERMEASE PROTEIN DDPC-RELATED"/>
    <property type="match status" value="1"/>
</dbReference>
<keyword evidence="2 7" id="KW-0813">Transport</keyword>
<dbReference type="InterPro" id="IPR000515">
    <property type="entry name" value="MetI-like"/>
</dbReference>
<keyword evidence="10" id="KW-1185">Reference proteome</keyword>
<feature type="transmembrane region" description="Helical" evidence="7">
    <location>
        <begin position="258"/>
        <end position="275"/>
    </location>
</feature>
<feature type="transmembrane region" description="Helical" evidence="7">
    <location>
        <begin position="134"/>
        <end position="159"/>
    </location>
</feature>
<reference evidence="9" key="1">
    <citation type="submission" date="2022-09" db="EMBL/GenBank/DDBJ databases">
        <authorList>
            <person name="Li D."/>
            <person name="Cheng J."/>
            <person name="Li Y."/>
        </authorList>
    </citation>
    <scope>NUCLEOTIDE SEQUENCE</scope>
    <source>
        <strain evidence="9">DL</strain>
    </source>
</reference>
<evidence type="ECO:0000313" key="9">
    <source>
        <dbReference type="EMBL" id="UYB36480.1"/>
    </source>
</evidence>
<feature type="domain" description="ABC transmembrane type-1" evidence="8">
    <location>
        <begin position="85"/>
        <end position="275"/>
    </location>
</feature>
<dbReference type="Pfam" id="PF12911">
    <property type="entry name" value="OppC_N"/>
    <property type="match status" value="1"/>
</dbReference>
<name>A0ABY6FTP4_9MICC</name>
<dbReference type="InterPro" id="IPR050366">
    <property type="entry name" value="BP-dependent_transpt_permease"/>
</dbReference>
<keyword evidence="6 7" id="KW-0472">Membrane</keyword>